<evidence type="ECO:0000313" key="2">
    <source>
        <dbReference type="EMBL" id="KAF5359440.1"/>
    </source>
</evidence>
<gene>
    <name evidence="2" type="ORF">D9756_003477</name>
</gene>
<dbReference type="AlphaFoldDB" id="A0A8H5G780"/>
<dbReference type="Proteomes" id="UP000559027">
    <property type="component" value="Unassembled WGS sequence"/>
</dbReference>
<dbReference type="EMBL" id="JAACJO010000004">
    <property type="protein sequence ID" value="KAF5359440.1"/>
    <property type="molecule type" value="Genomic_DNA"/>
</dbReference>
<keyword evidence="3" id="KW-1185">Reference proteome</keyword>
<name>A0A8H5G780_9AGAR</name>
<protein>
    <submittedName>
        <fullName evidence="2">Uncharacterized protein</fullName>
    </submittedName>
</protein>
<dbReference type="OrthoDB" id="2681654at2759"/>
<evidence type="ECO:0000313" key="3">
    <source>
        <dbReference type="Proteomes" id="UP000559027"/>
    </source>
</evidence>
<feature type="compositionally biased region" description="Basic residues" evidence="1">
    <location>
        <begin position="346"/>
        <end position="356"/>
    </location>
</feature>
<dbReference type="SUPFAM" id="SSF90257">
    <property type="entry name" value="Myosin rod fragments"/>
    <property type="match status" value="1"/>
</dbReference>
<proteinExistence type="predicted"/>
<sequence length="599" mass="67777">MSSLRRSDAPPSLEASNQAQIDDLVQRNRTLEYTNSKLNEKLIVETNRSKEAVQDFQKRWHQQENLLREECEDYLAYYRFVQLSTVSALEMERVNVLSEQKALREEKLLRLQRDFRVAMFHVKERELEERVVELEDENERMVIERKALASALSNKLAEVVAQLRLKAGQIAKLSSERDVVEKDVSELREQNARLQTSLASTSSKLERMALQLEGAQSSRSELENINEDLKRKNYDLQRQIDKWQRLEHKSDTELDSLRERNGELEFEVKELQDNLTKEKESHAKIADKEQRRIERLKATTMEWKETAEARQGDLEDARIELAELRKELEELKSEQVRASVELSPAKAKKATTRTKKSTSTDSEAEQAPKGNRPTSRRKKGTASESETHEIQEVPPPPAKAFRKPKRMSPVVEEEEGTDEVVAVESPPAKAKEKEVATSKPKPRPKPRKKVVDIPDDEPAPVPTTKNQRKRKASADESDAESEKPVKKIVKTATNSERSRTTDPAAKKSSMRAASEEPTNTTVDPLQKTKKRKINVFAGGGSQSSQLGFDFNLGVNGFNIPTTLTPVKEAEGPVPNRTVSGVMSGLGITGLIRGRMGGTR</sequence>
<accession>A0A8H5G780</accession>
<evidence type="ECO:0000256" key="1">
    <source>
        <dbReference type="SAM" id="MobiDB-lite"/>
    </source>
</evidence>
<comment type="caution">
    <text evidence="2">The sequence shown here is derived from an EMBL/GenBank/DDBJ whole genome shotgun (WGS) entry which is preliminary data.</text>
</comment>
<organism evidence="2 3">
    <name type="scientific">Leucocoprinus leucothites</name>
    <dbReference type="NCBI Taxonomy" id="201217"/>
    <lineage>
        <taxon>Eukaryota</taxon>
        <taxon>Fungi</taxon>
        <taxon>Dikarya</taxon>
        <taxon>Basidiomycota</taxon>
        <taxon>Agaricomycotina</taxon>
        <taxon>Agaricomycetes</taxon>
        <taxon>Agaricomycetidae</taxon>
        <taxon>Agaricales</taxon>
        <taxon>Agaricineae</taxon>
        <taxon>Agaricaceae</taxon>
        <taxon>Leucocoprinus</taxon>
    </lineage>
</organism>
<feature type="region of interest" description="Disordered" evidence="1">
    <location>
        <begin position="332"/>
        <end position="529"/>
    </location>
</feature>
<reference evidence="2 3" key="1">
    <citation type="journal article" date="2020" name="ISME J.">
        <title>Uncovering the hidden diversity of litter-decomposition mechanisms in mushroom-forming fungi.</title>
        <authorList>
            <person name="Floudas D."/>
            <person name="Bentzer J."/>
            <person name="Ahren D."/>
            <person name="Johansson T."/>
            <person name="Persson P."/>
            <person name="Tunlid A."/>
        </authorList>
    </citation>
    <scope>NUCLEOTIDE SEQUENCE [LARGE SCALE GENOMIC DNA]</scope>
    <source>
        <strain evidence="2 3">CBS 146.42</strain>
    </source>
</reference>